<name>A0A917R2U8_9ACTN</name>
<protein>
    <submittedName>
        <fullName evidence="1">Uncharacterized protein</fullName>
    </submittedName>
</protein>
<gene>
    <name evidence="1" type="ORF">GCM10007964_31450</name>
</gene>
<sequence length="70" mass="7707">MCELDGPIPILNRSKTLIAIDLSVLRNVTCEECPGRRGSCGMLEMYGPTRTLRAGHPAGVVRRVRYVGHL</sequence>
<accession>A0A917R2U8</accession>
<evidence type="ECO:0000313" key="2">
    <source>
        <dbReference type="Proteomes" id="UP000645217"/>
    </source>
</evidence>
<proteinExistence type="predicted"/>
<reference evidence="1" key="1">
    <citation type="journal article" date="2014" name="Int. J. Syst. Evol. Microbiol.">
        <title>Complete genome sequence of Corynebacterium casei LMG S-19264T (=DSM 44701T), isolated from a smear-ripened cheese.</title>
        <authorList>
            <consortium name="US DOE Joint Genome Institute (JGI-PGF)"/>
            <person name="Walter F."/>
            <person name="Albersmeier A."/>
            <person name="Kalinowski J."/>
            <person name="Ruckert C."/>
        </authorList>
    </citation>
    <scope>NUCLEOTIDE SEQUENCE</scope>
    <source>
        <strain evidence="1">JCM 13064</strain>
    </source>
</reference>
<comment type="caution">
    <text evidence="1">The sequence shown here is derived from an EMBL/GenBank/DDBJ whole genome shotgun (WGS) entry which is preliminary data.</text>
</comment>
<reference evidence="1" key="2">
    <citation type="submission" date="2020-09" db="EMBL/GenBank/DDBJ databases">
        <authorList>
            <person name="Sun Q."/>
            <person name="Ohkuma M."/>
        </authorList>
    </citation>
    <scope>NUCLEOTIDE SEQUENCE</scope>
    <source>
        <strain evidence="1">JCM 13064</strain>
    </source>
</reference>
<dbReference type="AlphaFoldDB" id="A0A917R2U8"/>
<organism evidence="1 2">
    <name type="scientific">Sphaerisporangium melleum</name>
    <dbReference type="NCBI Taxonomy" id="321316"/>
    <lineage>
        <taxon>Bacteria</taxon>
        <taxon>Bacillati</taxon>
        <taxon>Actinomycetota</taxon>
        <taxon>Actinomycetes</taxon>
        <taxon>Streptosporangiales</taxon>
        <taxon>Streptosporangiaceae</taxon>
        <taxon>Sphaerisporangium</taxon>
    </lineage>
</organism>
<keyword evidence="2" id="KW-1185">Reference proteome</keyword>
<evidence type="ECO:0000313" key="1">
    <source>
        <dbReference type="EMBL" id="GGK86591.1"/>
    </source>
</evidence>
<dbReference type="EMBL" id="BMNT01000015">
    <property type="protein sequence ID" value="GGK86591.1"/>
    <property type="molecule type" value="Genomic_DNA"/>
</dbReference>
<dbReference type="Proteomes" id="UP000645217">
    <property type="component" value="Unassembled WGS sequence"/>
</dbReference>